<dbReference type="Gene3D" id="1.10.10.2910">
    <property type="match status" value="1"/>
</dbReference>
<dbReference type="InterPro" id="IPR052345">
    <property type="entry name" value="Rad_response_metalloprotease"/>
</dbReference>
<dbReference type="PANTHER" id="PTHR43236:SF2">
    <property type="entry name" value="BLL0069 PROTEIN"/>
    <property type="match status" value="1"/>
</dbReference>
<dbReference type="Pfam" id="PF06114">
    <property type="entry name" value="Peptidase_M78"/>
    <property type="match status" value="1"/>
</dbReference>
<dbReference type="Gene3D" id="1.10.260.40">
    <property type="entry name" value="lambda repressor-like DNA-binding domains"/>
    <property type="match status" value="1"/>
</dbReference>
<dbReference type="RefSeq" id="WP_386813367.1">
    <property type="nucleotide sequence ID" value="NZ_JBHTIH010000007.1"/>
</dbReference>
<reference evidence="3" key="1">
    <citation type="journal article" date="2019" name="Int. J. Syst. Evol. Microbiol.">
        <title>The Global Catalogue of Microorganisms (GCM) 10K type strain sequencing project: providing services to taxonomists for standard genome sequencing and annotation.</title>
        <authorList>
            <consortium name="The Broad Institute Genomics Platform"/>
            <consortium name="The Broad Institute Genome Sequencing Center for Infectious Disease"/>
            <person name="Wu L."/>
            <person name="Ma J."/>
        </authorList>
    </citation>
    <scope>NUCLEOTIDE SEQUENCE [LARGE SCALE GENOMIC DNA]</scope>
    <source>
        <strain evidence="3">CCUG 55491</strain>
    </source>
</reference>
<dbReference type="SUPFAM" id="SSF47413">
    <property type="entry name" value="lambda repressor-like DNA-binding domains"/>
    <property type="match status" value="1"/>
</dbReference>
<evidence type="ECO:0000259" key="1">
    <source>
        <dbReference type="Pfam" id="PF06114"/>
    </source>
</evidence>
<organism evidence="2 3">
    <name type="scientific">Lysobacter koreensis</name>
    <dbReference type="NCBI Taxonomy" id="266122"/>
    <lineage>
        <taxon>Bacteria</taxon>
        <taxon>Pseudomonadati</taxon>
        <taxon>Pseudomonadota</taxon>
        <taxon>Gammaproteobacteria</taxon>
        <taxon>Lysobacterales</taxon>
        <taxon>Lysobacteraceae</taxon>
        <taxon>Lysobacter</taxon>
    </lineage>
</organism>
<dbReference type="InterPro" id="IPR010982">
    <property type="entry name" value="Lambda_DNA-bd_dom_sf"/>
</dbReference>
<comment type="caution">
    <text evidence="2">The sequence shown here is derived from an EMBL/GenBank/DDBJ whole genome shotgun (WGS) entry which is preliminary data.</text>
</comment>
<dbReference type="EMBL" id="JBHTIH010000007">
    <property type="protein sequence ID" value="MFD0740248.1"/>
    <property type="molecule type" value="Genomic_DNA"/>
</dbReference>
<gene>
    <name evidence="2" type="ORF">ACFQZQ_13270</name>
</gene>
<accession>A0ABW2YSH8</accession>
<feature type="domain" description="IrrE N-terminal-like" evidence="1">
    <location>
        <begin position="236"/>
        <end position="331"/>
    </location>
</feature>
<name>A0ABW2YSH8_9GAMM</name>
<dbReference type="InterPro" id="IPR010359">
    <property type="entry name" value="IrrE_HExxH"/>
</dbReference>
<evidence type="ECO:0000313" key="2">
    <source>
        <dbReference type="EMBL" id="MFD0740248.1"/>
    </source>
</evidence>
<keyword evidence="3" id="KW-1185">Reference proteome</keyword>
<proteinExistence type="predicted"/>
<evidence type="ECO:0000313" key="3">
    <source>
        <dbReference type="Proteomes" id="UP001597090"/>
    </source>
</evidence>
<dbReference type="Proteomes" id="UP001597090">
    <property type="component" value="Unassembled WGS sequence"/>
</dbReference>
<dbReference type="PANTHER" id="PTHR43236">
    <property type="entry name" value="ANTITOXIN HIGA1"/>
    <property type="match status" value="1"/>
</dbReference>
<protein>
    <submittedName>
        <fullName evidence="2">ImmA/IrrE family metallo-endopeptidase</fullName>
    </submittedName>
</protein>
<sequence>MIDQTHFAPDWASPPGRTIQALLDKRGVMAADLAGRLEISLSSLQELLDGTYRITDELADQLQVHLGATARFWKSREEQFRTAEAMPEISTDALADRIPLRDMIRFGWLDRFRRDDGELAAALRFFGLKTPGEFNAKYEGLTAALAFRRSASFEVKPGSLAAWFRAAEIQTESAECADWNRPLFVEALSKARALTRERDPAQFIPRLRDICGAAGVVVAIVRAPTGCPVSGATFFSNPRRAVILLSARHLTDDHFWFSFFHEAGHVVLHGENTIFVETDSSDFGNKEQEANEFSSSLLVPGCHQQMLRTLAPTKYDIVRFARLVGVSPGIITGQLQHLGLLRRNQFNFLKRKYKFNASLERQ</sequence>